<gene>
    <name evidence="1" type="ORF">RI129_008803</name>
</gene>
<protein>
    <submittedName>
        <fullName evidence="1">Uncharacterized protein</fullName>
    </submittedName>
</protein>
<keyword evidence="2" id="KW-1185">Reference proteome</keyword>
<dbReference type="EMBL" id="JAVRBK010000006">
    <property type="protein sequence ID" value="KAK5642636.1"/>
    <property type="molecule type" value="Genomic_DNA"/>
</dbReference>
<evidence type="ECO:0000313" key="1">
    <source>
        <dbReference type="EMBL" id="KAK5642636.1"/>
    </source>
</evidence>
<organism evidence="1 2">
    <name type="scientific">Pyrocoelia pectoralis</name>
    <dbReference type="NCBI Taxonomy" id="417401"/>
    <lineage>
        <taxon>Eukaryota</taxon>
        <taxon>Metazoa</taxon>
        <taxon>Ecdysozoa</taxon>
        <taxon>Arthropoda</taxon>
        <taxon>Hexapoda</taxon>
        <taxon>Insecta</taxon>
        <taxon>Pterygota</taxon>
        <taxon>Neoptera</taxon>
        <taxon>Endopterygota</taxon>
        <taxon>Coleoptera</taxon>
        <taxon>Polyphaga</taxon>
        <taxon>Elateriformia</taxon>
        <taxon>Elateroidea</taxon>
        <taxon>Lampyridae</taxon>
        <taxon>Lampyrinae</taxon>
        <taxon>Pyrocoelia</taxon>
    </lineage>
</organism>
<reference evidence="1 2" key="1">
    <citation type="journal article" date="2024" name="Insects">
        <title>An Improved Chromosome-Level Genome Assembly of the Firefly Pyrocoelia pectoralis.</title>
        <authorList>
            <person name="Fu X."/>
            <person name="Meyer-Rochow V.B."/>
            <person name="Ballantyne L."/>
            <person name="Zhu X."/>
        </authorList>
    </citation>
    <scope>NUCLEOTIDE SEQUENCE [LARGE SCALE GENOMIC DNA]</scope>
    <source>
        <strain evidence="1">XCY_ONT2</strain>
    </source>
</reference>
<accession>A0AAN7ZLC0</accession>
<name>A0AAN7ZLC0_9COLE</name>
<evidence type="ECO:0000313" key="2">
    <source>
        <dbReference type="Proteomes" id="UP001329430"/>
    </source>
</evidence>
<proteinExistence type="predicted"/>
<sequence length="129" mass="14454">MFQNLQSKNLKSSATKSYPKETIVNLSSYTLTPDEHSVLSKGLNFAVAPTKVPKKDIVTAVESSMNTFPRKIGDPIRLDTAKVLNSSKVPKSNINRTANSTKKKLKDKIVAEEMIFLCKTLILKKLRFR</sequence>
<dbReference type="AlphaFoldDB" id="A0AAN7ZLC0"/>
<comment type="caution">
    <text evidence="1">The sequence shown here is derived from an EMBL/GenBank/DDBJ whole genome shotgun (WGS) entry which is preliminary data.</text>
</comment>
<dbReference type="Proteomes" id="UP001329430">
    <property type="component" value="Chromosome 6"/>
</dbReference>